<dbReference type="GO" id="GO:0030488">
    <property type="term" value="P:tRNA methylation"/>
    <property type="evidence" value="ECO:0007669"/>
    <property type="project" value="UniProtKB-UniRule"/>
</dbReference>
<dbReference type="EC" id="2.1.1.35" evidence="7"/>
<dbReference type="SUPFAM" id="SSF53335">
    <property type="entry name" value="S-adenosyl-L-methionine-dependent methyltransferases"/>
    <property type="match status" value="1"/>
</dbReference>
<evidence type="ECO:0000313" key="10">
    <source>
        <dbReference type="EMBL" id="ODA33473.1"/>
    </source>
</evidence>
<dbReference type="InterPro" id="IPR030391">
    <property type="entry name" value="MeTrfase_TrmA_CS"/>
</dbReference>
<protein>
    <recommendedName>
        <fullName evidence="7">tRNA/tmRNA (uracil-C(5))-methyltransferase</fullName>
        <ecNumber evidence="7">2.1.1.35</ecNumber>
    </recommendedName>
    <alternativeName>
        <fullName evidence="7">tRNA (uracil(54)-C(5))-methyltransferase</fullName>
    </alternativeName>
    <alternativeName>
        <fullName evidence="7">tRNA(m5U54)-methyltransferase</fullName>
        <shortName evidence="7">RUMT</shortName>
    </alternativeName>
    <alternativeName>
        <fullName evidence="7">tmRNA (uracil(341)-C(5))-methyltransferase</fullName>
    </alternativeName>
</protein>
<dbReference type="FunFam" id="2.40.50.1070:FF:000001">
    <property type="entry name" value="tRNA/tmRNA (uracil-C(5))-methyltransferase"/>
    <property type="match status" value="1"/>
</dbReference>
<name>A0A1C3EJS4_9GAMM</name>
<dbReference type="PROSITE" id="PS51687">
    <property type="entry name" value="SAM_MT_RNA_M5U"/>
    <property type="match status" value="1"/>
</dbReference>
<comment type="catalytic activity">
    <reaction evidence="6 7">
        <text>uridine(54) in tRNA + S-adenosyl-L-methionine = 5-methyluridine(54) in tRNA + S-adenosyl-L-homocysteine + H(+)</text>
        <dbReference type="Rhea" id="RHEA:42712"/>
        <dbReference type="Rhea" id="RHEA-COMP:10167"/>
        <dbReference type="Rhea" id="RHEA-COMP:10193"/>
        <dbReference type="ChEBI" id="CHEBI:15378"/>
        <dbReference type="ChEBI" id="CHEBI:57856"/>
        <dbReference type="ChEBI" id="CHEBI:59789"/>
        <dbReference type="ChEBI" id="CHEBI:65315"/>
        <dbReference type="ChEBI" id="CHEBI:74447"/>
        <dbReference type="EC" id="2.1.1.35"/>
    </reaction>
</comment>
<feature type="active site" description="Proton acceptor" evidence="7">
    <location>
        <position position="360"/>
    </location>
</feature>
<comment type="catalytic activity">
    <reaction evidence="5 7">
        <text>uridine(341) in tmRNA + S-adenosyl-L-methionine = 5-methyluridine(341) in tmRNA + S-adenosyl-L-homocysteine + H(+)</text>
        <dbReference type="Rhea" id="RHEA:43612"/>
        <dbReference type="Rhea" id="RHEA-COMP:10630"/>
        <dbReference type="Rhea" id="RHEA-COMP:10631"/>
        <dbReference type="ChEBI" id="CHEBI:15378"/>
        <dbReference type="ChEBI" id="CHEBI:57856"/>
        <dbReference type="ChEBI" id="CHEBI:59789"/>
        <dbReference type="ChEBI" id="CHEBI:65315"/>
        <dbReference type="ChEBI" id="CHEBI:74447"/>
    </reaction>
</comment>
<evidence type="ECO:0000256" key="6">
    <source>
        <dbReference type="ARBA" id="ARBA00052788"/>
    </source>
</evidence>
<dbReference type="CDD" id="cd02440">
    <property type="entry name" value="AdoMet_MTases"/>
    <property type="match status" value="1"/>
</dbReference>
<evidence type="ECO:0000256" key="7">
    <source>
        <dbReference type="HAMAP-Rule" id="MF_01011"/>
    </source>
</evidence>
<evidence type="ECO:0000256" key="2">
    <source>
        <dbReference type="ARBA" id="ARBA00022679"/>
    </source>
</evidence>
<feature type="active site" description="Nucleophile" evidence="7 8">
    <location>
        <position position="326"/>
    </location>
</feature>
<dbReference type="FunFam" id="3.40.50.150:FF:000012">
    <property type="entry name" value="tRNA/tmRNA (uracil-C(5))-methyltransferase"/>
    <property type="match status" value="1"/>
</dbReference>
<feature type="binding site" evidence="7">
    <location>
        <position position="223"/>
    </location>
    <ligand>
        <name>S-adenosyl-L-methionine</name>
        <dbReference type="ChEBI" id="CHEBI:59789"/>
    </ligand>
</feature>
<dbReference type="PROSITE" id="PS01231">
    <property type="entry name" value="TRMA_2"/>
    <property type="match status" value="1"/>
</dbReference>
<feature type="binding site" evidence="7 8">
    <location>
        <position position="218"/>
    </location>
    <ligand>
        <name>S-adenosyl-L-methionine</name>
        <dbReference type="ChEBI" id="CHEBI:59789"/>
    </ligand>
</feature>
<evidence type="ECO:0000256" key="9">
    <source>
        <dbReference type="PROSITE-ProRule" id="PRU10015"/>
    </source>
</evidence>
<feature type="active site" evidence="9">
    <location>
        <position position="326"/>
    </location>
</feature>
<evidence type="ECO:0000256" key="8">
    <source>
        <dbReference type="PROSITE-ProRule" id="PRU01024"/>
    </source>
</evidence>
<dbReference type="HAMAP" id="MF_01011">
    <property type="entry name" value="RNA_methyltr_TrmA"/>
    <property type="match status" value="1"/>
</dbReference>
<dbReference type="InterPro" id="IPR030390">
    <property type="entry name" value="MeTrfase_TrmA_AS"/>
</dbReference>
<dbReference type="STRING" id="1080227.A8L45_10525"/>
<dbReference type="PROSITE" id="PS01230">
    <property type="entry name" value="TRMA_1"/>
    <property type="match status" value="1"/>
</dbReference>
<sequence>MSNTPFDTEQYQAQLDEKSARMTSMFAEYNAPELEVFPSPEKHYRMRAEFRVWHEGDDLYYIMFDQTTKQKYRVDQFPQASRLINDLMPLLLDGVKPSDTLRRKLFQVDFLSTLSGEILVSLLYHRQLDEEWEKEAKALKQRLNDEGFNLNIIGRARKQKWILDRDYVVEQLSVGDRKLTYQQVENSFTQPNGKVAEKMLEWAIDCTQDSQGDLLELYCGNGNFSMALAENFDRVLATELAKPSVVSAQYNIAANNIDNVQIIRMSAEDFTEAMEGKREFRRLQEANIDLKSYQCNTIFVDPPRAGMDDDTCRMVQGYDRILYISCNPDTLKDNLAMLSETHRITRFALFDQFPYTHHMEAGVMLERK</sequence>
<dbReference type="GO" id="GO:0005829">
    <property type="term" value="C:cytosol"/>
    <property type="evidence" value="ECO:0007669"/>
    <property type="project" value="TreeGrafter"/>
</dbReference>
<evidence type="ECO:0000256" key="5">
    <source>
        <dbReference type="ARBA" id="ARBA00051255"/>
    </source>
</evidence>
<keyword evidence="4 7" id="KW-0819">tRNA processing</keyword>
<dbReference type="AlphaFoldDB" id="A0A1C3EJS4"/>
<organism evidence="10 11">
    <name type="scientific">Veronia pacifica</name>
    <dbReference type="NCBI Taxonomy" id="1080227"/>
    <lineage>
        <taxon>Bacteria</taxon>
        <taxon>Pseudomonadati</taxon>
        <taxon>Pseudomonadota</taxon>
        <taxon>Gammaproteobacteria</taxon>
        <taxon>Vibrionales</taxon>
        <taxon>Vibrionaceae</taxon>
        <taxon>Veronia</taxon>
    </lineage>
</organism>
<comment type="function">
    <text evidence="7">Dual-specificity methyltransferase that catalyzes the formation of 5-methyluridine at position 54 (m5U54) in all tRNAs, and that of position 341 (m5U341) in tmRNA (transfer-mRNA).</text>
</comment>
<comment type="caution">
    <text evidence="10">The sequence shown here is derived from an EMBL/GenBank/DDBJ whole genome shotgun (WGS) entry which is preliminary data.</text>
</comment>
<proteinExistence type="inferred from homology"/>
<dbReference type="PANTHER" id="PTHR47790:SF2">
    <property type="entry name" value="TRNA_TMRNA (URACIL-C(5))-METHYLTRANSFERASE"/>
    <property type="match status" value="1"/>
</dbReference>
<keyword evidence="11" id="KW-1185">Reference proteome</keyword>
<dbReference type="EMBL" id="LYBM01000016">
    <property type="protein sequence ID" value="ODA33473.1"/>
    <property type="molecule type" value="Genomic_DNA"/>
</dbReference>
<dbReference type="GO" id="GO:0030697">
    <property type="term" value="F:tRNA (uracil(54)-C5)-methyltransferase activity, S-adenosyl methionine-dependent"/>
    <property type="evidence" value="ECO:0007669"/>
    <property type="project" value="UniProtKB-UniRule"/>
</dbReference>
<gene>
    <name evidence="7" type="primary">trmA</name>
    <name evidence="10" type="ORF">A8L45_10525</name>
</gene>
<dbReference type="InterPro" id="IPR029063">
    <property type="entry name" value="SAM-dependent_MTases_sf"/>
</dbReference>
<feature type="binding site" evidence="7 8">
    <location>
        <position position="190"/>
    </location>
    <ligand>
        <name>S-adenosyl-L-methionine</name>
        <dbReference type="ChEBI" id="CHEBI:59789"/>
    </ligand>
</feature>
<dbReference type="GO" id="GO:0019843">
    <property type="term" value="F:rRNA binding"/>
    <property type="evidence" value="ECO:0007669"/>
    <property type="project" value="TreeGrafter"/>
</dbReference>
<evidence type="ECO:0000256" key="1">
    <source>
        <dbReference type="ARBA" id="ARBA00022603"/>
    </source>
</evidence>
<keyword evidence="2 7" id="KW-0808">Transferase</keyword>
<comment type="similarity">
    <text evidence="7">Belongs to the class I-like SAM-binding methyltransferase superfamily. RNA M5U methyltransferase family. TrmA subfamily.</text>
</comment>
<dbReference type="Pfam" id="PF05958">
    <property type="entry name" value="tRNA_U5-meth_tr"/>
    <property type="match status" value="1"/>
</dbReference>
<feature type="binding site" evidence="7 8">
    <location>
        <position position="239"/>
    </location>
    <ligand>
        <name>S-adenosyl-L-methionine</name>
        <dbReference type="ChEBI" id="CHEBI:59789"/>
    </ligand>
</feature>
<evidence type="ECO:0000256" key="3">
    <source>
        <dbReference type="ARBA" id="ARBA00022691"/>
    </source>
</evidence>
<dbReference type="Proteomes" id="UP000094936">
    <property type="component" value="Unassembled WGS sequence"/>
</dbReference>
<dbReference type="RefSeq" id="WP_068901995.1">
    <property type="nucleotide sequence ID" value="NZ_JBHUIF010000022.1"/>
</dbReference>
<evidence type="ECO:0000313" key="11">
    <source>
        <dbReference type="Proteomes" id="UP000094936"/>
    </source>
</evidence>
<dbReference type="Gene3D" id="2.40.50.1070">
    <property type="match status" value="1"/>
</dbReference>
<reference evidence="10 11" key="1">
    <citation type="submission" date="2016-05" db="EMBL/GenBank/DDBJ databases">
        <title>Genomic Taxonomy of the Vibrionaceae.</title>
        <authorList>
            <person name="Gomez-Gil B."/>
            <person name="Enciso-Ibarra J."/>
        </authorList>
    </citation>
    <scope>NUCLEOTIDE SEQUENCE [LARGE SCALE GENOMIC DNA]</scope>
    <source>
        <strain evidence="10 11">CAIM 1920</strain>
    </source>
</reference>
<dbReference type="NCBIfam" id="TIGR02143">
    <property type="entry name" value="trmA_only"/>
    <property type="match status" value="1"/>
</dbReference>
<dbReference type="OrthoDB" id="9804590at2"/>
<evidence type="ECO:0000256" key="4">
    <source>
        <dbReference type="ARBA" id="ARBA00022694"/>
    </source>
</evidence>
<accession>A0A1C3EJS4</accession>
<keyword evidence="3 7" id="KW-0949">S-adenosyl-L-methionine</keyword>
<dbReference type="GO" id="GO:0000049">
    <property type="term" value="F:tRNA binding"/>
    <property type="evidence" value="ECO:0007669"/>
    <property type="project" value="TreeGrafter"/>
</dbReference>
<dbReference type="Gene3D" id="3.40.50.150">
    <property type="entry name" value="Vaccinia Virus protein VP39"/>
    <property type="match status" value="1"/>
</dbReference>
<dbReference type="InterPro" id="IPR011869">
    <property type="entry name" value="TrmA_MeTrfase"/>
</dbReference>
<dbReference type="PANTHER" id="PTHR47790">
    <property type="entry name" value="TRNA/TMRNA (URACIL-C(5))-METHYLTRANSFERASE"/>
    <property type="match status" value="1"/>
</dbReference>
<dbReference type="InterPro" id="IPR010280">
    <property type="entry name" value="U5_MeTrfase_fam"/>
</dbReference>
<keyword evidence="1 7" id="KW-0489">Methyltransferase</keyword>
<feature type="binding site" evidence="7 8">
    <location>
        <position position="301"/>
    </location>
    <ligand>
        <name>S-adenosyl-L-methionine</name>
        <dbReference type="ChEBI" id="CHEBI:59789"/>
    </ligand>
</feature>